<keyword evidence="5" id="KW-0963">Cytoplasm</keyword>
<evidence type="ECO:0000256" key="1">
    <source>
        <dbReference type="ARBA" id="ARBA00004123"/>
    </source>
</evidence>
<evidence type="ECO:0000256" key="6">
    <source>
        <dbReference type="ARBA" id="ARBA00022790"/>
    </source>
</evidence>
<evidence type="ECO:0000259" key="8">
    <source>
        <dbReference type="PROSITE" id="PS50250"/>
    </source>
</evidence>
<dbReference type="InterPro" id="IPR036388">
    <property type="entry name" value="WH-like_DNA-bd_sf"/>
</dbReference>
<dbReference type="Proteomes" id="UP000054107">
    <property type="component" value="Unassembled WGS sequence"/>
</dbReference>
<dbReference type="PROSITE" id="PS50250">
    <property type="entry name" value="PCI"/>
    <property type="match status" value="1"/>
</dbReference>
<organism evidence="9 10">
    <name type="scientific">Parasitella parasitica</name>
    <dbReference type="NCBI Taxonomy" id="35722"/>
    <lineage>
        <taxon>Eukaryota</taxon>
        <taxon>Fungi</taxon>
        <taxon>Fungi incertae sedis</taxon>
        <taxon>Mucoromycota</taxon>
        <taxon>Mucoromycotina</taxon>
        <taxon>Mucoromycetes</taxon>
        <taxon>Mucorales</taxon>
        <taxon>Mucorineae</taxon>
        <taxon>Mucoraceae</taxon>
        <taxon>Parasitella</taxon>
    </lineage>
</organism>
<keyword evidence="6" id="KW-0736">Signalosome</keyword>
<evidence type="ECO:0000313" key="10">
    <source>
        <dbReference type="Proteomes" id="UP000054107"/>
    </source>
</evidence>
<dbReference type="InterPro" id="IPR036390">
    <property type="entry name" value="WH_DNA-bd_sf"/>
</dbReference>
<evidence type="ECO:0000256" key="5">
    <source>
        <dbReference type="ARBA" id="ARBA00022490"/>
    </source>
</evidence>
<dbReference type="InterPro" id="IPR000717">
    <property type="entry name" value="PCI_dom"/>
</dbReference>
<dbReference type="PANTHER" id="PTHR10855">
    <property type="entry name" value="26S PROTEASOME NON-ATPASE REGULATORY SUBUNIT 12/COP9 SIGNALOSOME COMPLEX SUBUNIT 4"/>
    <property type="match status" value="1"/>
</dbReference>
<proteinExistence type="inferred from homology"/>
<dbReference type="GO" id="GO:0005829">
    <property type="term" value="C:cytosol"/>
    <property type="evidence" value="ECO:0007669"/>
    <property type="project" value="TreeGrafter"/>
</dbReference>
<name>A0A0B7N6B5_9FUNG</name>
<evidence type="ECO:0000313" key="9">
    <source>
        <dbReference type="EMBL" id="CEP12927.1"/>
    </source>
</evidence>
<accession>A0A0B7N6B5</accession>
<dbReference type="Pfam" id="PF22241">
    <property type="entry name" value="PSMD12-CSN4_N"/>
    <property type="match status" value="1"/>
</dbReference>
<evidence type="ECO:0000256" key="4">
    <source>
        <dbReference type="ARBA" id="ARBA00014881"/>
    </source>
</evidence>
<dbReference type="PANTHER" id="PTHR10855:SF2">
    <property type="entry name" value="COP9 SIGNALOSOME COMPLEX SUBUNIT 4"/>
    <property type="match status" value="1"/>
</dbReference>
<gene>
    <name evidence="9" type="primary">PARPA_06945.1 scaffold 25142</name>
</gene>
<keyword evidence="10" id="KW-1185">Reference proteome</keyword>
<comment type="subcellular location">
    <subcellularLocation>
        <location evidence="2">Cytoplasm</location>
    </subcellularLocation>
    <subcellularLocation>
        <location evidence="1">Nucleus</location>
    </subcellularLocation>
</comment>
<reference evidence="9 10" key="1">
    <citation type="submission" date="2014-09" db="EMBL/GenBank/DDBJ databases">
        <authorList>
            <person name="Ellenberger Sabrina"/>
        </authorList>
    </citation>
    <scope>NUCLEOTIDE SEQUENCE [LARGE SCALE GENOMIC DNA]</scope>
    <source>
        <strain evidence="9 10">CBS 412.66</strain>
    </source>
</reference>
<dbReference type="STRING" id="35722.A0A0B7N6B5"/>
<feature type="domain" description="PCI" evidence="8">
    <location>
        <begin position="194"/>
        <end position="363"/>
    </location>
</feature>
<dbReference type="Pfam" id="PF01399">
    <property type="entry name" value="PCI"/>
    <property type="match status" value="1"/>
</dbReference>
<comment type="similarity">
    <text evidence="3">Belongs to the CSN4 family.</text>
</comment>
<protein>
    <recommendedName>
        <fullName evidence="4">COP9 signalosome complex subunit 4</fullName>
    </recommendedName>
</protein>
<dbReference type="EMBL" id="LN728830">
    <property type="protein sequence ID" value="CEP12927.1"/>
    <property type="molecule type" value="Genomic_DNA"/>
</dbReference>
<evidence type="ECO:0000256" key="2">
    <source>
        <dbReference type="ARBA" id="ARBA00004496"/>
    </source>
</evidence>
<dbReference type="OrthoDB" id="295656at2759"/>
<dbReference type="Gene3D" id="1.10.10.10">
    <property type="entry name" value="Winged helix-like DNA-binding domain superfamily/Winged helix DNA-binding domain"/>
    <property type="match status" value="1"/>
</dbReference>
<evidence type="ECO:0000256" key="7">
    <source>
        <dbReference type="ARBA" id="ARBA00023242"/>
    </source>
</evidence>
<dbReference type="InterPro" id="IPR054559">
    <property type="entry name" value="PSMD12-CSN4-like_N"/>
</dbReference>
<dbReference type="AlphaFoldDB" id="A0A0B7N6B5"/>
<dbReference type="InterPro" id="IPR040134">
    <property type="entry name" value="PSMD12/CSN4"/>
</dbReference>
<sequence length="436" mass="48887">MSIQARLQDCISLPQQKEKLDAFRSVLNDILSHNSQVEQLQDYVEAVLDEQVGLVIARQLLAEFIGLFQDKITSRATQKQLLLFAIGRAQPRAVSFEESLSQLREKLASVYEDEDDYLEAAKVLQGIPLDSGHRAISDDYKLQVYIRIVRLLLEEDEAVQAESYLNRAALLIPNSTDPLLNLTFKLSQARILDAKRRFLEACSKYHELSYESQVAQDERILCLTAAVQCAVLAGAGPQRSRTLATLYKDERTHHLPSFSILEKTYLERVIRPNEVSEFAASLKPHHLARLADNTTVFDRAMIEHNLLSASKIYNNIAVDELAVLLNVSSEQAEQVASRMISENRMVGSIDQLEQLISFESGGAAREEQSPDYNAISAAAAAANGTFQTSLRVEQSMLEIIKWDTAIQSLCQDLDHVIDKIQSKHPEYIVSNFNALA</sequence>
<dbReference type="GO" id="GO:0008180">
    <property type="term" value="C:COP9 signalosome"/>
    <property type="evidence" value="ECO:0007669"/>
    <property type="project" value="UniProtKB-KW"/>
</dbReference>
<dbReference type="SMART" id="SM00088">
    <property type="entry name" value="PINT"/>
    <property type="match status" value="1"/>
</dbReference>
<keyword evidence="7" id="KW-0539">Nucleus</keyword>
<dbReference type="SUPFAM" id="SSF46785">
    <property type="entry name" value="Winged helix' DNA-binding domain"/>
    <property type="match status" value="1"/>
</dbReference>
<evidence type="ECO:0000256" key="3">
    <source>
        <dbReference type="ARBA" id="ARBA00010417"/>
    </source>
</evidence>